<reference evidence="3" key="1">
    <citation type="journal article" date="2010" name="Genome Res.">
        <title>Population genomic sequencing of Coccidioides fungi reveals recent hybridization and transposon control.</title>
        <authorList>
            <person name="Neafsey D.E."/>
            <person name="Barker B.M."/>
            <person name="Sharpton T.J."/>
            <person name="Stajich J.E."/>
            <person name="Park D.J."/>
            <person name="Whiston E."/>
            <person name="Hung C.-Y."/>
            <person name="McMahan C."/>
            <person name="White J."/>
            <person name="Sykes S."/>
            <person name="Heiman D."/>
            <person name="Young S."/>
            <person name="Zeng Q."/>
            <person name="Abouelleil A."/>
            <person name="Aftuck L."/>
            <person name="Bessette D."/>
            <person name="Brown A."/>
            <person name="FitzGerald M."/>
            <person name="Lui A."/>
            <person name="Macdonald J.P."/>
            <person name="Priest M."/>
            <person name="Orbach M.J."/>
            <person name="Galgiani J.N."/>
            <person name="Kirkland T.N."/>
            <person name="Cole G.T."/>
            <person name="Birren B.W."/>
            <person name="Henn M.R."/>
            <person name="Taylor J.W."/>
            <person name="Rounsley S.D."/>
        </authorList>
    </citation>
    <scope>NUCLEOTIDE SEQUENCE [LARGE SCALE GENOMIC DNA]</scope>
    <source>
        <strain evidence="3">RMSCC 2394</strain>
    </source>
</reference>
<dbReference type="Proteomes" id="UP000054565">
    <property type="component" value="Unassembled WGS sequence"/>
</dbReference>
<evidence type="ECO:0000256" key="1">
    <source>
        <dbReference type="SAM" id="MobiDB-lite"/>
    </source>
</evidence>
<evidence type="ECO:0000313" key="3">
    <source>
        <dbReference type="Proteomes" id="UP000054565"/>
    </source>
</evidence>
<feature type="region of interest" description="Disordered" evidence="1">
    <location>
        <begin position="1"/>
        <end position="23"/>
    </location>
</feature>
<evidence type="ECO:0000313" key="2">
    <source>
        <dbReference type="EMBL" id="KMP08206.1"/>
    </source>
</evidence>
<accession>A0A0J6YHP6</accession>
<dbReference type="AlphaFoldDB" id="A0A0J6YHP6"/>
<protein>
    <submittedName>
        <fullName evidence="2">Uncharacterized protein</fullName>
    </submittedName>
</protein>
<name>A0A0J6YHP6_COCIT</name>
<proteinExistence type="predicted"/>
<dbReference type="EMBL" id="DS028097">
    <property type="protein sequence ID" value="KMP08206.1"/>
    <property type="molecule type" value="Genomic_DNA"/>
</dbReference>
<organism evidence="2 3">
    <name type="scientific">Coccidioides immitis RMSCC 2394</name>
    <dbReference type="NCBI Taxonomy" id="404692"/>
    <lineage>
        <taxon>Eukaryota</taxon>
        <taxon>Fungi</taxon>
        <taxon>Dikarya</taxon>
        <taxon>Ascomycota</taxon>
        <taxon>Pezizomycotina</taxon>
        <taxon>Eurotiomycetes</taxon>
        <taxon>Eurotiomycetidae</taxon>
        <taxon>Onygenales</taxon>
        <taxon>Onygenaceae</taxon>
        <taxon>Coccidioides</taxon>
    </lineage>
</organism>
<sequence length="99" mass="11115">MGMQTSLVGHAAPPSPTLSRRSVGTHLEKESVPIYDPAMIAVRNSWYCHYVMPLARGFYASSALAVSLSIWTLHTNSGRQWLRLRAVTLCHIQQHFIHT</sequence>
<gene>
    <name evidence="2" type="ORF">CIRG_07887</name>
</gene>